<evidence type="ECO:0000256" key="2">
    <source>
        <dbReference type="SAM" id="MobiDB-lite"/>
    </source>
</evidence>
<evidence type="ECO:0000313" key="3">
    <source>
        <dbReference type="EMBL" id="KAK6338396.1"/>
    </source>
</evidence>
<feature type="coiled-coil region" evidence="1">
    <location>
        <begin position="930"/>
        <end position="965"/>
    </location>
</feature>
<proteinExistence type="predicted"/>
<evidence type="ECO:0000256" key="1">
    <source>
        <dbReference type="SAM" id="Coils"/>
    </source>
</evidence>
<feature type="compositionally biased region" description="Pro residues" evidence="2">
    <location>
        <begin position="20"/>
        <end position="34"/>
    </location>
</feature>
<feature type="region of interest" description="Disordered" evidence="2">
    <location>
        <begin position="1"/>
        <end position="126"/>
    </location>
</feature>
<dbReference type="EMBL" id="JAVHNS010000012">
    <property type="protein sequence ID" value="KAK6338396.1"/>
    <property type="molecule type" value="Genomic_DNA"/>
</dbReference>
<feature type="region of interest" description="Disordered" evidence="2">
    <location>
        <begin position="862"/>
        <end position="890"/>
    </location>
</feature>
<feature type="compositionally biased region" description="Basic and acidic residues" evidence="2">
    <location>
        <begin position="139"/>
        <end position="155"/>
    </location>
</feature>
<feature type="region of interest" description="Disordered" evidence="2">
    <location>
        <begin position="773"/>
        <end position="841"/>
    </location>
</feature>
<feature type="compositionally biased region" description="Basic and acidic residues" evidence="2">
    <location>
        <begin position="60"/>
        <end position="113"/>
    </location>
</feature>
<sequence length="981" mass="113984">MPPGQIPQPNNFWPQHQPEPWMPPPVPEKPPNYRPVPRKYKPEGTVDYDDVPLPKAIFGTDEHGEIKTAGQLREELSREAEPESHKKSEKGQEIASREEPTPDLTKESEERPTEGSVKSLGLTPEMKWDLDREYLAEYKRLEEERPKEKPTEAPREQLTQPLPQLEMKSVSFEDPEKQDEELQVELDQGVKEMPVEEPNPVRKKVSEKQEEEYTIENGIVKWKFPFDHRRATFGCGPNDPPLKKEIPVPTGPVMLWHVPDWVMATKGPAWVYQWQNQGVYPENPWAPSIIKPLADGYYDHPLLQKLLETNDLDGAMYWTFQQVLHEFGSQRVLNPQEFAMANTLASYRLKFFNKFMESVSLMNERQRVAQEIGERLGRNFFDPLEDLDEVEKQKEHRYASHKVITRKVKLQAILGNKALPDLVTDDDAVLRDILFQRYFERQVDKMKNKKFEMQVKVWRDCDTAHAKNIAEEHAKEERKRIRNTKDLIHLAYRDFLGLVLPPGWFDRDDMDPELDPREVREFGMSGALKMAEKRKIIQSGEDVENRIRALEEPEPHQNFWLEAEEIYRTLISKHIGTTVPELSQRFCRPTDLPQTYLEAFFGLENPAYIPAGETWRDPGFHNFEVYDVEYLVEKCKRHHAEVKQIWDGYDRTIDTSRLSEHTRKFVQDGFQIRVAKLQKDWAIEKSLVMKLGVVGFRQLRGKTLEEKAADANIILVASGSQHSKCEVPIIDLKPQNSNNQKVFAAAQADGSTKLSGSLYTGHKKVFCEELGESTTPVGGYSKQKRSRPRRQESRPRDQQIFSKPYKQCCKPQSRQQSRQQSKPQSRKHSKQQSKPRDWNIQICEQTEPAKWALGHNRVNVSRRKFQNHDQQNKQPRLQLPERNEQLGSGQTAVVTRGDAYDQRSSIATLWPDFDAVIRTDQPSYVGTKPVSQLSGLLQEMQMDAKEEEARDMAELEEVIRQGQAKLPAFRFDGTRHYRNEF</sequence>
<keyword evidence="4" id="KW-1185">Reference proteome</keyword>
<evidence type="ECO:0000313" key="4">
    <source>
        <dbReference type="Proteomes" id="UP001373714"/>
    </source>
</evidence>
<feature type="compositionally biased region" description="Low complexity" evidence="2">
    <location>
        <begin position="806"/>
        <end position="823"/>
    </location>
</feature>
<name>A0AAV9UD04_9PEZI</name>
<dbReference type="AlphaFoldDB" id="A0AAV9UD04"/>
<gene>
    <name evidence="3" type="ORF">TWF730_002459</name>
</gene>
<keyword evidence="1" id="KW-0175">Coiled coil</keyword>
<reference evidence="3 4" key="1">
    <citation type="submission" date="2019-10" db="EMBL/GenBank/DDBJ databases">
        <authorList>
            <person name="Palmer J.M."/>
        </authorList>
    </citation>
    <scope>NUCLEOTIDE SEQUENCE [LARGE SCALE GENOMIC DNA]</scope>
    <source>
        <strain evidence="3 4">TWF730</strain>
    </source>
</reference>
<feature type="region of interest" description="Disordered" evidence="2">
    <location>
        <begin position="139"/>
        <end position="166"/>
    </location>
</feature>
<organism evidence="3 4">
    <name type="scientific">Orbilia blumenaviensis</name>
    <dbReference type="NCBI Taxonomy" id="1796055"/>
    <lineage>
        <taxon>Eukaryota</taxon>
        <taxon>Fungi</taxon>
        <taxon>Dikarya</taxon>
        <taxon>Ascomycota</taxon>
        <taxon>Pezizomycotina</taxon>
        <taxon>Orbiliomycetes</taxon>
        <taxon>Orbiliales</taxon>
        <taxon>Orbiliaceae</taxon>
        <taxon>Orbilia</taxon>
    </lineage>
</organism>
<accession>A0AAV9UD04</accession>
<protein>
    <submittedName>
        <fullName evidence="3">Uncharacterized protein</fullName>
    </submittedName>
</protein>
<feature type="compositionally biased region" description="Basic residues" evidence="2">
    <location>
        <begin position="824"/>
        <end position="833"/>
    </location>
</feature>
<comment type="caution">
    <text evidence="3">The sequence shown here is derived from an EMBL/GenBank/DDBJ whole genome shotgun (WGS) entry which is preliminary data.</text>
</comment>
<dbReference type="Proteomes" id="UP001373714">
    <property type="component" value="Unassembled WGS sequence"/>
</dbReference>